<dbReference type="OrthoDB" id="429183at2759"/>
<dbReference type="EMBL" id="MU150304">
    <property type="protein sequence ID" value="KAF9460111.1"/>
    <property type="molecule type" value="Genomic_DNA"/>
</dbReference>
<dbReference type="Proteomes" id="UP000807353">
    <property type="component" value="Unassembled WGS sequence"/>
</dbReference>
<name>A0A9P5Y2G7_9AGAR</name>
<dbReference type="Gene3D" id="1.20.120.350">
    <property type="entry name" value="Voltage-gated potassium channels. Chain C"/>
    <property type="match status" value="1"/>
</dbReference>
<dbReference type="GO" id="GO:0016020">
    <property type="term" value="C:membrane"/>
    <property type="evidence" value="ECO:0007669"/>
    <property type="project" value="UniProtKB-SubCell"/>
</dbReference>
<accession>A0A9P5Y2G7</accession>
<feature type="transmembrane region" description="Helical" evidence="6">
    <location>
        <begin position="119"/>
        <end position="138"/>
    </location>
</feature>
<sequence length="257" mass="28442">MSLPSYVDEEGYQNSGAPNEHGNEDTDRSTQPARSIYALTRGEITRGLANRFVHSRTYICLYLGMAALSVTTVILSLRDGCPGFAFYVLEVIINSSMIIEVGIRFIAFGRQFWKSPFNVVDLILTVFCALTLLVLAFAKCGAGSKEEEILDTLLLVARNVLQFGRLAAVMRQSGQSIFSRPKPIDINAARRAGYMDLDMDSDDGNDAEPLVSNPVLFDAGPEQTPQWGEHREPFTDMPRAVQAVRDRDAEDVWAELG</sequence>
<evidence type="ECO:0000313" key="8">
    <source>
        <dbReference type="EMBL" id="KAF9460111.1"/>
    </source>
</evidence>
<comment type="caution">
    <text evidence="8">The sequence shown here is derived from an EMBL/GenBank/DDBJ whole genome shotgun (WGS) entry which is preliminary data.</text>
</comment>
<feature type="region of interest" description="Disordered" evidence="5">
    <location>
        <begin position="1"/>
        <end position="31"/>
    </location>
</feature>
<organism evidence="8 9">
    <name type="scientific">Collybia nuda</name>
    <dbReference type="NCBI Taxonomy" id="64659"/>
    <lineage>
        <taxon>Eukaryota</taxon>
        <taxon>Fungi</taxon>
        <taxon>Dikarya</taxon>
        <taxon>Basidiomycota</taxon>
        <taxon>Agaricomycotina</taxon>
        <taxon>Agaricomycetes</taxon>
        <taxon>Agaricomycetidae</taxon>
        <taxon>Agaricales</taxon>
        <taxon>Tricholomatineae</taxon>
        <taxon>Clitocybaceae</taxon>
        <taxon>Collybia</taxon>
    </lineage>
</organism>
<dbReference type="InterPro" id="IPR027359">
    <property type="entry name" value="Volt_channel_dom_sf"/>
</dbReference>
<dbReference type="PANTHER" id="PTHR38483">
    <property type="entry name" value="CHROMOSOME 1, WHOLE GENOME SHOTGUN SEQUENCE"/>
    <property type="match status" value="1"/>
</dbReference>
<evidence type="ECO:0000256" key="1">
    <source>
        <dbReference type="ARBA" id="ARBA00004141"/>
    </source>
</evidence>
<evidence type="ECO:0000313" key="9">
    <source>
        <dbReference type="Proteomes" id="UP000807353"/>
    </source>
</evidence>
<dbReference type="AlphaFoldDB" id="A0A9P5Y2G7"/>
<dbReference type="Pfam" id="PF00520">
    <property type="entry name" value="Ion_trans"/>
    <property type="match status" value="1"/>
</dbReference>
<reference evidence="8" key="1">
    <citation type="submission" date="2020-11" db="EMBL/GenBank/DDBJ databases">
        <authorList>
            <consortium name="DOE Joint Genome Institute"/>
            <person name="Ahrendt S."/>
            <person name="Riley R."/>
            <person name="Andreopoulos W."/>
            <person name="Labutti K."/>
            <person name="Pangilinan J."/>
            <person name="Ruiz-Duenas F.J."/>
            <person name="Barrasa J.M."/>
            <person name="Sanchez-Garcia M."/>
            <person name="Camarero S."/>
            <person name="Miyauchi S."/>
            <person name="Serrano A."/>
            <person name="Linde D."/>
            <person name="Babiker R."/>
            <person name="Drula E."/>
            <person name="Ayuso-Fernandez I."/>
            <person name="Pacheco R."/>
            <person name="Padilla G."/>
            <person name="Ferreira P."/>
            <person name="Barriuso J."/>
            <person name="Kellner H."/>
            <person name="Castanera R."/>
            <person name="Alfaro M."/>
            <person name="Ramirez L."/>
            <person name="Pisabarro A.G."/>
            <person name="Kuo A."/>
            <person name="Tritt A."/>
            <person name="Lipzen A."/>
            <person name="He G."/>
            <person name="Yan M."/>
            <person name="Ng V."/>
            <person name="Cullen D."/>
            <person name="Martin F."/>
            <person name="Rosso M.-N."/>
            <person name="Henrissat B."/>
            <person name="Hibbett D."/>
            <person name="Martinez A.T."/>
            <person name="Grigoriev I.V."/>
        </authorList>
    </citation>
    <scope>NUCLEOTIDE SEQUENCE</scope>
    <source>
        <strain evidence="8">CBS 247.69</strain>
    </source>
</reference>
<feature type="domain" description="Ion transport" evidence="7">
    <location>
        <begin position="61"/>
        <end position="163"/>
    </location>
</feature>
<evidence type="ECO:0000256" key="4">
    <source>
        <dbReference type="ARBA" id="ARBA00023136"/>
    </source>
</evidence>
<feature type="transmembrane region" description="Helical" evidence="6">
    <location>
        <begin position="84"/>
        <end position="107"/>
    </location>
</feature>
<dbReference type="GO" id="GO:0005216">
    <property type="term" value="F:monoatomic ion channel activity"/>
    <property type="evidence" value="ECO:0007669"/>
    <property type="project" value="InterPro"/>
</dbReference>
<feature type="transmembrane region" description="Helical" evidence="6">
    <location>
        <begin position="59"/>
        <end position="78"/>
    </location>
</feature>
<keyword evidence="4 6" id="KW-0472">Membrane</keyword>
<keyword evidence="3 6" id="KW-1133">Transmembrane helix</keyword>
<dbReference type="PANTHER" id="PTHR38483:SF1">
    <property type="entry name" value="ION TRANSPORT DOMAIN-CONTAINING PROTEIN"/>
    <property type="match status" value="1"/>
</dbReference>
<protein>
    <recommendedName>
        <fullName evidence="7">Ion transport domain-containing protein</fullName>
    </recommendedName>
</protein>
<evidence type="ECO:0000256" key="6">
    <source>
        <dbReference type="SAM" id="Phobius"/>
    </source>
</evidence>
<dbReference type="InterPro" id="IPR005821">
    <property type="entry name" value="Ion_trans_dom"/>
</dbReference>
<evidence type="ECO:0000256" key="2">
    <source>
        <dbReference type="ARBA" id="ARBA00022692"/>
    </source>
</evidence>
<keyword evidence="2 6" id="KW-0812">Transmembrane</keyword>
<evidence type="ECO:0000256" key="5">
    <source>
        <dbReference type="SAM" id="MobiDB-lite"/>
    </source>
</evidence>
<feature type="region of interest" description="Disordered" evidence="5">
    <location>
        <begin position="218"/>
        <end position="237"/>
    </location>
</feature>
<evidence type="ECO:0000256" key="3">
    <source>
        <dbReference type="ARBA" id="ARBA00022989"/>
    </source>
</evidence>
<gene>
    <name evidence="8" type="ORF">BDZ94DRAFT_1198373</name>
</gene>
<evidence type="ECO:0000259" key="7">
    <source>
        <dbReference type="Pfam" id="PF00520"/>
    </source>
</evidence>
<proteinExistence type="predicted"/>
<keyword evidence="9" id="KW-1185">Reference proteome</keyword>
<comment type="subcellular location">
    <subcellularLocation>
        <location evidence="1">Membrane</location>
        <topology evidence="1">Multi-pass membrane protein</topology>
    </subcellularLocation>
</comment>